<protein>
    <submittedName>
        <fullName evidence="2">Toxin ParE1/3/4</fullName>
    </submittedName>
</protein>
<comment type="caution">
    <text evidence="2">The sequence shown here is derived from an EMBL/GenBank/DDBJ whole genome shotgun (WGS) entry which is preliminary data.</text>
</comment>
<accession>A0ABS4IGM1</accession>
<reference evidence="2 3" key="1">
    <citation type="submission" date="2021-03" db="EMBL/GenBank/DDBJ databases">
        <title>Genomic Encyclopedia of Type Strains, Phase IV (KMG-IV): sequencing the most valuable type-strain genomes for metagenomic binning, comparative biology and taxonomic classification.</title>
        <authorList>
            <person name="Goeker M."/>
        </authorList>
    </citation>
    <scope>NUCLEOTIDE SEQUENCE [LARGE SCALE GENOMIC DNA]</scope>
    <source>
        <strain evidence="2 3">DSM 25609</strain>
    </source>
</reference>
<name>A0ABS4IGM1_9BACI</name>
<organism evidence="2 3">
    <name type="scientific">Virgibacillus natechei</name>
    <dbReference type="NCBI Taxonomy" id="1216297"/>
    <lineage>
        <taxon>Bacteria</taxon>
        <taxon>Bacillati</taxon>
        <taxon>Bacillota</taxon>
        <taxon>Bacilli</taxon>
        <taxon>Bacillales</taxon>
        <taxon>Bacillaceae</taxon>
        <taxon>Virgibacillus</taxon>
    </lineage>
</organism>
<sequence>MIYNVVITTPAENDLREIGRYISKELLEPESAQKVIGKIADAIINLEHMPYRNALVHDTRLAKMGIRHLLVGNYIVFYTVIEDRRSVTIIRMLYNKRNWQNLL</sequence>
<dbReference type="SUPFAM" id="SSF143011">
    <property type="entry name" value="RelE-like"/>
    <property type="match status" value="1"/>
</dbReference>
<dbReference type="Proteomes" id="UP001519345">
    <property type="component" value="Unassembled WGS sequence"/>
</dbReference>
<dbReference type="NCBIfam" id="TIGR02385">
    <property type="entry name" value="RelE_StbE"/>
    <property type="match status" value="1"/>
</dbReference>
<dbReference type="RefSeq" id="WP_209463240.1">
    <property type="nucleotide sequence ID" value="NZ_CP110224.1"/>
</dbReference>
<dbReference type="EMBL" id="JAGGKX010000010">
    <property type="protein sequence ID" value="MBP1970084.1"/>
    <property type="molecule type" value="Genomic_DNA"/>
</dbReference>
<dbReference type="Gene3D" id="3.30.2310.20">
    <property type="entry name" value="RelE-like"/>
    <property type="match status" value="1"/>
</dbReference>
<proteinExistence type="predicted"/>
<dbReference type="InterPro" id="IPR035093">
    <property type="entry name" value="RelE/ParE_toxin_dom_sf"/>
</dbReference>
<gene>
    <name evidence="2" type="ORF">J2Z83_002200</name>
</gene>
<keyword evidence="3" id="KW-1185">Reference proteome</keyword>
<evidence type="ECO:0000313" key="2">
    <source>
        <dbReference type="EMBL" id="MBP1970084.1"/>
    </source>
</evidence>
<evidence type="ECO:0000256" key="1">
    <source>
        <dbReference type="ARBA" id="ARBA00022649"/>
    </source>
</evidence>
<dbReference type="Pfam" id="PF05016">
    <property type="entry name" value="ParE_toxin"/>
    <property type="match status" value="1"/>
</dbReference>
<keyword evidence="1" id="KW-1277">Toxin-antitoxin system</keyword>
<evidence type="ECO:0000313" key="3">
    <source>
        <dbReference type="Proteomes" id="UP001519345"/>
    </source>
</evidence>
<dbReference type="InterPro" id="IPR007712">
    <property type="entry name" value="RelE/ParE_toxin"/>
</dbReference>